<protein>
    <submittedName>
        <fullName evidence="1">Uncharacterized protein</fullName>
    </submittedName>
</protein>
<reference evidence="1" key="2">
    <citation type="journal article" date="2010" name="Nature">
        <title>Comparative genomics reveals mobile pathogenicity chromosomes in Fusarium.</title>
        <authorList>
            <person name="Ma L.J."/>
            <person name="van der Does H.C."/>
            <person name="Borkovich K.A."/>
            <person name="Coleman J.J."/>
            <person name="Daboussi M.J."/>
            <person name="Di Pietro A."/>
            <person name="Dufresne M."/>
            <person name="Freitag M."/>
            <person name="Grabherr M."/>
            <person name="Henrissat B."/>
            <person name="Houterman P.M."/>
            <person name="Kang S."/>
            <person name="Shim W.B."/>
            <person name="Woloshuk C."/>
            <person name="Xie X."/>
            <person name="Xu J.R."/>
            <person name="Antoniw J."/>
            <person name="Baker S.E."/>
            <person name="Bluhm B.H."/>
            <person name="Breakspear A."/>
            <person name="Brown D.W."/>
            <person name="Butchko R.A."/>
            <person name="Chapman S."/>
            <person name="Coulson R."/>
            <person name="Coutinho P.M."/>
            <person name="Danchin E.G."/>
            <person name="Diener A."/>
            <person name="Gale L.R."/>
            <person name="Gardiner D.M."/>
            <person name="Goff S."/>
            <person name="Hammond-Kosack K.E."/>
            <person name="Hilburn K."/>
            <person name="Hua-Van A."/>
            <person name="Jonkers W."/>
            <person name="Kazan K."/>
            <person name="Kodira C.D."/>
            <person name="Koehrsen M."/>
            <person name="Kumar L."/>
            <person name="Lee Y.H."/>
            <person name="Li L."/>
            <person name="Manners J.M."/>
            <person name="Miranda-Saavedra D."/>
            <person name="Mukherjee M."/>
            <person name="Park G."/>
            <person name="Park J."/>
            <person name="Park S.Y."/>
            <person name="Proctor R.H."/>
            <person name="Regev A."/>
            <person name="Ruiz-Roldan M.C."/>
            <person name="Sain D."/>
            <person name="Sakthikumar S."/>
            <person name="Sykes S."/>
            <person name="Schwartz D.C."/>
            <person name="Turgeon B.G."/>
            <person name="Wapinski I."/>
            <person name="Yoder O."/>
            <person name="Young S."/>
            <person name="Zeng Q."/>
            <person name="Zhou S."/>
            <person name="Galagan J."/>
            <person name="Cuomo C.A."/>
            <person name="Kistler H.C."/>
            <person name="Rep M."/>
        </authorList>
    </citation>
    <scope>NUCLEOTIDE SEQUENCE [LARGE SCALE GENOMIC DNA]</scope>
    <source>
        <strain evidence="1">4287</strain>
    </source>
</reference>
<dbReference type="KEGG" id="fox:FOXG_18502"/>
<reference evidence="1" key="1">
    <citation type="submission" date="2007-04" db="EMBL/GenBank/DDBJ databases">
        <authorList>
            <consortium name="The Broad Institute Genome Sequencing Platform"/>
            <person name="Birren B."/>
            <person name="Lander E."/>
            <person name="Galagan J."/>
            <person name="Nusbaum C."/>
            <person name="Devon K."/>
            <person name="Ma L.-J."/>
            <person name="Jaffe D."/>
            <person name="Butler J."/>
            <person name="Alvarez P."/>
            <person name="Gnerre S."/>
            <person name="Grabherr M."/>
            <person name="Kleber M."/>
            <person name="Mauceli E."/>
            <person name="Brockman W."/>
            <person name="MacCallum I.A."/>
            <person name="Young S."/>
            <person name="LaButti K."/>
            <person name="DeCaprio D."/>
            <person name="Crawford M."/>
            <person name="Koehrsen M."/>
            <person name="Engels R."/>
            <person name="Montgomery P."/>
            <person name="Pearson M."/>
            <person name="Howarth C."/>
            <person name="Larson L."/>
            <person name="White J."/>
            <person name="O'Leary S."/>
            <person name="Kodira C."/>
            <person name="Zeng Q."/>
            <person name="Yandava C."/>
            <person name="Alvarado L."/>
            <person name="Kistler C."/>
            <person name="Shim W.-B."/>
            <person name="Kang S."/>
            <person name="Woloshuk C."/>
        </authorList>
    </citation>
    <scope>NUCLEOTIDE SEQUENCE</scope>
    <source>
        <strain evidence="1">4287</strain>
    </source>
</reference>
<organism evidence="1 2">
    <name type="scientific">Fusarium oxysporum f. sp. lycopersici (strain 4287 / CBS 123668 / FGSC 9935 / NRRL 34936)</name>
    <name type="common">Fusarium vascular wilt of tomato</name>
    <dbReference type="NCBI Taxonomy" id="426428"/>
    <lineage>
        <taxon>Eukaryota</taxon>
        <taxon>Fungi</taxon>
        <taxon>Dikarya</taxon>
        <taxon>Ascomycota</taxon>
        <taxon>Pezizomycotina</taxon>
        <taxon>Sordariomycetes</taxon>
        <taxon>Hypocreomycetidae</taxon>
        <taxon>Hypocreales</taxon>
        <taxon>Nectriaceae</taxon>
        <taxon>Fusarium</taxon>
        <taxon>Fusarium oxysporum species complex</taxon>
    </lineage>
</organism>
<dbReference type="GeneID" id="28959208"/>
<evidence type="ECO:0000313" key="2">
    <source>
        <dbReference type="Proteomes" id="UP000009097"/>
    </source>
</evidence>
<dbReference type="AlphaFoldDB" id="A0A0J9UIQ1"/>
<accession>A0A0J9UIQ1</accession>
<dbReference type="Proteomes" id="UP000009097">
    <property type="component" value="Unassembled WGS sequence"/>
</dbReference>
<proteinExistence type="predicted"/>
<evidence type="ECO:0000313" key="1">
    <source>
        <dbReference type="EMBL" id="KNA99069.1"/>
    </source>
</evidence>
<dbReference type="RefSeq" id="XP_018237115.1">
    <property type="nucleotide sequence ID" value="XM_018398596.1"/>
</dbReference>
<sequence>MHKSLCTEDQAPGQTVLFAQLDEDRSLVSWHDSRVLDSNPKASVADGLRSVSEPRVLNIQ</sequence>
<dbReference type="VEuPathDB" id="FungiDB:FOXG_18502"/>
<name>A0A0J9UIQ1_FUSO4</name>
<gene>
    <name evidence="1" type="ORF">FOXG_18502</name>
</gene>
<dbReference type="EMBL" id="DS231698">
    <property type="protein sequence ID" value="KNA99069.1"/>
    <property type="molecule type" value="Genomic_DNA"/>
</dbReference>